<protein>
    <submittedName>
        <fullName evidence="2">Uncharacterized protein</fullName>
    </submittedName>
</protein>
<accession>A0A7S4P4L3</accession>
<dbReference type="AlphaFoldDB" id="A0A7S4P4L3"/>
<organism evidence="2">
    <name type="scientific">Guillardia theta</name>
    <name type="common">Cryptophyte</name>
    <name type="synonym">Cryptomonas phi</name>
    <dbReference type="NCBI Taxonomy" id="55529"/>
    <lineage>
        <taxon>Eukaryota</taxon>
        <taxon>Cryptophyceae</taxon>
        <taxon>Pyrenomonadales</taxon>
        <taxon>Geminigeraceae</taxon>
        <taxon>Guillardia</taxon>
    </lineage>
</organism>
<feature type="region of interest" description="Disordered" evidence="1">
    <location>
        <begin position="1"/>
        <end position="32"/>
    </location>
</feature>
<proteinExistence type="predicted"/>
<evidence type="ECO:0000313" key="2">
    <source>
        <dbReference type="EMBL" id="CAE2323430.1"/>
    </source>
</evidence>
<sequence>MGDSSNAAPGISGGSSWNADGPGGSGGGSAQQRGVYWKRNDSMRLVHLLIDPELKPAFISMESQSNPHRSSMESNVLSYKQFWAMAAQKFNDEDWQPPHLFPNDPHLARCRAFTPSKKSKEVDPNYLREKYKALRRQFNNSVKRWEEGGHSKIENFWKCSGMAPGTSDEGCWYMFLVLWVGKHEDVLAVVLDKHMDHSPHPQSLGMFSSAKFDLRERVGKRQRSFGFYEDFHDYAPELQMEMKMESIFKQQAEALKFISMCFANLNEAMEDDQRAFWRNQLSVAQAQLNTIQNKLPQPSPPPPPNAGETQDLVGI</sequence>
<feature type="region of interest" description="Disordered" evidence="1">
    <location>
        <begin position="293"/>
        <end position="315"/>
    </location>
</feature>
<gene>
    <name evidence="2" type="ORF">GTHE00462_LOCUS28772</name>
</gene>
<name>A0A7S4P4L3_GUITH</name>
<evidence type="ECO:0000256" key="1">
    <source>
        <dbReference type="SAM" id="MobiDB-lite"/>
    </source>
</evidence>
<dbReference type="EMBL" id="HBKN01036759">
    <property type="protein sequence ID" value="CAE2323430.1"/>
    <property type="molecule type" value="Transcribed_RNA"/>
</dbReference>
<reference evidence="2" key="1">
    <citation type="submission" date="2021-01" db="EMBL/GenBank/DDBJ databases">
        <authorList>
            <person name="Corre E."/>
            <person name="Pelletier E."/>
            <person name="Niang G."/>
            <person name="Scheremetjew M."/>
            <person name="Finn R."/>
            <person name="Kale V."/>
            <person name="Holt S."/>
            <person name="Cochrane G."/>
            <person name="Meng A."/>
            <person name="Brown T."/>
            <person name="Cohen L."/>
        </authorList>
    </citation>
    <scope>NUCLEOTIDE SEQUENCE</scope>
    <source>
        <strain evidence="2">CCMP 2712</strain>
    </source>
</reference>